<evidence type="ECO:0000313" key="2">
    <source>
        <dbReference type="Proteomes" id="UP000615446"/>
    </source>
</evidence>
<evidence type="ECO:0000313" key="1">
    <source>
        <dbReference type="EMBL" id="GES81313.1"/>
    </source>
</evidence>
<gene>
    <name evidence="1" type="ORF">RCL2_000856500</name>
</gene>
<dbReference type="Proteomes" id="UP000615446">
    <property type="component" value="Unassembled WGS sequence"/>
</dbReference>
<protein>
    <submittedName>
        <fullName evidence="1">Uncharacterized protein</fullName>
    </submittedName>
</protein>
<proteinExistence type="predicted"/>
<organism evidence="1 2">
    <name type="scientific">Rhizophagus clarus</name>
    <dbReference type="NCBI Taxonomy" id="94130"/>
    <lineage>
        <taxon>Eukaryota</taxon>
        <taxon>Fungi</taxon>
        <taxon>Fungi incertae sedis</taxon>
        <taxon>Mucoromycota</taxon>
        <taxon>Glomeromycotina</taxon>
        <taxon>Glomeromycetes</taxon>
        <taxon>Glomerales</taxon>
        <taxon>Glomeraceae</taxon>
        <taxon>Rhizophagus</taxon>
    </lineage>
</organism>
<sequence>MFFRVLIWDTVTNERPAAYSLLPRSITAFGSVSSWLLCTVIAHARVRGICKREHATVLSIRTAIRREGRSWFSWKSISSTVPTESLTNPVSTDKLALSITCVLLDNNNWASRPFAVSESA</sequence>
<dbReference type="EMBL" id="BLAL01000054">
    <property type="protein sequence ID" value="GES81313.1"/>
    <property type="molecule type" value="Genomic_DNA"/>
</dbReference>
<comment type="caution">
    <text evidence="1">The sequence shown here is derived from an EMBL/GenBank/DDBJ whole genome shotgun (WGS) entry which is preliminary data.</text>
</comment>
<accession>A0A8H3L8P2</accession>
<name>A0A8H3L8P2_9GLOM</name>
<dbReference type="AlphaFoldDB" id="A0A8H3L8P2"/>
<reference evidence="1" key="1">
    <citation type="submission" date="2019-10" db="EMBL/GenBank/DDBJ databases">
        <title>Conservation and host-specific expression of non-tandemly repeated heterogenous ribosome RNA gene in arbuscular mycorrhizal fungi.</title>
        <authorList>
            <person name="Maeda T."/>
            <person name="Kobayashi Y."/>
            <person name="Nakagawa T."/>
            <person name="Ezawa T."/>
            <person name="Yamaguchi K."/>
            <person name="Bino T."/>
            <person name="Nishimoto Y."/>
            <person name="Shigenobu S."/>
            <person name="Kawaguchi M."/>
        </authorList>
    </citation>
    <scope>NUCLEOTIDE SEQUENCE</scope>
    <source>
        <strain evidence="1">HR1</strain>
    </source>
</reference>